<dbReference type="STRING" id="89059.LAC1533_1264"/>
<proteinExistence type="inferred from homology"/>
<dbReference type="SUPFAM" id="SSF102405">
    <property type="entry name" value="MCP/YpsA-like"/>
    <property type="match status" value="1"/>
</dbReference>
<accession>A0A0R2K542</accession>
<reference evidence="5" key="2">
    <citation type="submission" date="2016-11" db="EMBL/GenBank/DDBJ databases">
        <authorList>
            <person name="Papadimitriou K."/>
        </authorList>
    </citation>
    <scope>NUCLEOTIDE SEQUENCE [LARGE SCALE GENOMIC DNA]</scope>
    <source>
        <strain evidence="5">ACA-DC 1533</strain>
    </source>
</reference>
<dbReference type="Proteomes" id="UP000051491">
    <property type="component" value="Unassembled WGS sequence"/>
</dbReference>
<dbReference type="KEGG" id="laca:LAC1533_1264"/>
<organism evidence="2 4">
    <name type="scientific">Ligilactobacillus acidipiscis</name>
    <dbReference type="NCBI Taxonomy" id="89059"/>
    <lineage>
        <taxon>Bacteria</taxon>
        <taxon>Bacillati</taxon>
        <taxon>Bacillota</taxon>
        <taxon>Bacilli</taxon>
        <taxon>Lactobacillales</taxon>
        <taxon>Lactobacillaceae</taxon>
        <taxon>Ligilactobacillus</taxon>
    </lineage>
</organism>
<dbReference type="GeneID" id="95349362"/>
<dbReference type="Pfam" id="PF06908">
    <property type="entry name" value="YpsA"/>
    <property type="match status" value="1"/>
</dbReference>
<dbReference type="InterPro" id="IPR010697">
    <property type="entry name" value="YspA"/>
</dbReference>
<dbReference type="PIRSF" id="PIRSF021290">
    <property type="entry name" value="DUF1273"/>
    <property type="match status" value="1"/>
</dbReference>
<dbReference type="AlphaFoldDB" id="A0A0R2K542"/>
<dbReference type="PATRIC" id="fig|89059.3.peg.1990"/>
<dbReference type="PANTHER" id="PTHR38440">
    <property type="entry name" value="UPF0398 PROTEIN YPSA"/>
    <property type="match status" value="1"/>
</dbReference>
<evidence type="ECO:0000313" key="2">
    <source>
        <dbReference type="EMBL" id="KRN81527.1"/>
    </source>
</evidence>
<evidence type="ECO:0000313" key="4">
    <source>
        <dbReference type="Proteomes" id="UP000051491"/>
    </source>
</evidence>
<evidence type="ECO:0000256" key="1">
    <source>
        <dbReference type="HAMAP-Rule" id="MF_01575"/>
    </source>
</evidence>
<dbReference type="PANTHER" id="PTHR38440:SF1">
    <property type="entry name" value="UPF0398 PROTEIN SPR0331"/>
    <property type="match status" value="1"/>
</dbReference>
<dbReference type="EMBL" id="JQBK01000066">
    <property type="protein sequence ID" value="KRN81527.1"/>
    <property type="molecule type" value="Genomic_DNA"/>
</dbReference>
<sequence>MRLWVTGYRSYELNVFNDKDPKKDVIKAVLKSNLKTRADNGLSWIITGGQLGVEQWAVETALELKKEYADLKVALMLPFADFGQNWQENKQQYLLKLKQAVDFSASVSKQPYRSPQQLKNYQKFMLGHTDGALLVYDPDYPGKNKFDYQAIKRQQEKSEYATELLDMFDLQDAAAELAEQQKERNDDGE</sequence>
<evidence type="ECO:0000313" key="3">
    <source>
        <dbReference type="EMBL" id="SFV40684.1"/>
    </source>
</evidence>
<dbReference type="Gene3D" id="3.40.50.450">
    <property type="match status" value="1"/>
</dbReference>
<dbReference type="Proteomes" id="UP000190935">
    <property type="component" value="Chromosome I"/>
</dbReference>
<protein>
    <recommendedName>
        <fullName evidence="1">UPF0398 protein IV43_GL001871</fullName>
    </recommendedName>
</protein>
<reference evidence="3" key="3">
    <citation type="submission" date="2016-11" db="EMBL/GenBank/DDBJ databases">
        <authorList>
            <person name="Jaros S."/>
            <person name="Januszkiewicz K."/>
            <person name="Wedrychowicz H."/>
        </authorList>
    </citation>
    <scope>NUCLEOTIDE SEQUENCE [LARGE SCALE GENOMIC DNA]</scope>
    <source>
        <strain evidence="3">ACA-DC 1533</strain>
    </source>
</reference>
<dbReference type="HAMAP" id="MF_01575">
    <property type="entry name" value="UPF0398"/>
    <property type="match status" value="1"/>
</dbReference>
<dbReference type="NCBIfam" id="NF010181">
    <property type="entry name" value="PRK13660.1"/>
    <property type="match status" value="1"/>
</dbReference>
<dbReference type="RefSeq" id="WP_056971236.1">
    <property type="nucleotide sequence ID" value="NZ_CP113926.1"/>
</dbReference>
<gene>
    <name evidence="2" type="ORF">IV43_GL001871</name>
    <name evidence="3" type="ORF">LAC1533_1264</name>
</gene>
<name>A0A0R2K542_9LACO</name>
<evidence type="ECO:0000313" key="5">
    <source>
        <dbReference type="Proteomes" id="UP000190935"/>
    </source>
</evidence>
<comment type="similarity">
    <text evidence="1">Belongs to the UPF0398 family.</text>
</comment>
<dbReference type="OrthoDB" id="2301957at2"/>
<dbReference type="EMBL" id="LT630287">
    <property type="protein sequence ID" value="SFV40684.1"/>
    <property type="molecule type" value="Genomic_DNA"/>
</dbReference>
<reference evidence="2 4" key="1">
    <citation type="journal article" date="2015" name="Genome Announc.">
        <title>Expanding the biotechnology potential of lactobacilli through comparative genomics of 213 strains and associated genera.</title>
        <authorList>
            <person name="Sun Z."/>
            <person name="Harris H.M."/>
            <person name="McCann A."/>
            <person name="Guo C."/>
            <person name="Argimon S."/>
            <person name="Zhang W."/>
            <person name="Yang X."/>
            <person name="Jeffery I.B."/>
            <person name="Cooney J.C."/>
            <person name="Kagawa T.F."/>
            <person name="Liu W."/>
            <person name="Song Y."/>
            <person name="Salvetti E."/>
            <person name="Wrobel A."/>
            <person name="Rasinkangas P."/>
            <person name="Parkhill J."/>
            <person name="Rea M.C."/>
            <person name="O'Sullivan O."/>
            <person name="Ritari J."/>
            <person name="Douillard F.P."/>
            <person name="Paul Ross R."/>
            <person name="Yang R."/>
            <person name="Briner A.E."/>
            <person name="Felis G.E."/>
            <person name="de Vos W.M."/>
            <person name="Barrangou R."/>
            <person name="Klaenhammer T.R."/>
            <person name="Caufield P.W."/>
            <person name="Cui Y."/>
            <person name="Zhang H."/>
            <person name="O'Toole P.W."/>
        </authorList>
    </citation>
    <scope>NUCLEOTIDE SEQUENCE [LARGE SCALE GENOMIC DNA]</scope>
    <source>
        <strain evidence="2 4">DSM 15353</strain>
    </source>
</reference>